<feature type="signal peptide" evidence="8">
    <location>
        <begin position="1"/>
        <end position="27"/>
    </location>
</feature>
<dbReference type="GO" id="GO:0006508">
    <property type="term" value="P:proteolysis"/>
    <property type="evidence" value="ECO:0007669"/>
    <property type="project" value="UniProtKB-KW"/>
</dbReference>
<name>A0A1T1HFN3_OCELI</name>
<dbReference type="Gene3D" id="3.10.450.350">
    <property type="match status" value="2"/>
</dbReference>
<dbReference type="STRING" id="966.BTA35_0203290"/>
<evidence type="ECO:0000256" key="2">
    <source>
        <dbReference type="ARBA" id="ARBA00004196"/>
    </source>
</evidence>
<keyword evidence="7" id="KW-0482">Metalloprotease</keyword>
<dbReference type="SUPFAM" id="SSF51261">
    <property type="entry name" value="Duplicated hybrid motif"/>
    <property type="match status" value="1"/>
</dbReference>
<dbReference type="FunFam" id="2.70.70.10:FF:000002">
    <property type="entry name" value="Murein DD-endopeptidase MepM"/>
    <property type="match status" value="1"/>
</dbReference>
<feature type="domain" description="Opacity-associated protein A LysM-like" evidence="10">
    <location>
        <begin position="71"/>
        <end position="152"/>
    </location>
</feature>
<dbReference type="AlphaFoldDB" id="A0A1T1HFN3"/>
<dbReference type="PANTHER" id="PTHR21666">
    <property type="entry name" value="PEPTIDASE-RELATED"/>
    <property type="match status" value="1"/>
</dbReference>
<evidence type="ECO:0000256" key="1">
    <source>
        <dbReference type="ARBA" id="ARBA00001947"/>
    </source>
</evidence>
<dbReference type="InterPro" id="IPR007340">
    <property type="entry name" value="LysM_Opacity-associatedA"/>
</dbReference>
<dbReference type="Pfam" id="PF19425">
    <property type="entry name" value="Csd3_N2"/>
    <property type="match status" value="1"/>
</dbReference>
<evidence type="ECO:0000256" key="5">
    <source>
        <dbReference type="ARBA" id="ARBA00022801"/>
    </source>
</evidence>
<dbReference type="RefSeq" id="WP_077242976.1">
    <property type="nucleotide sequence ID" value="NZ_FXTS01000001.1"/>
</dbReference>
<evidence type="ECO:0000313" key="12">
    <source>
        <dbReference type="EMBL" id="OOV88537.1"/>
    </source>
</evidence>
<dbReference type="InterPro" id="IPR050570">
    <property type="entry name" value="Cell_wall_metabolism_enzyme"/>
</dbReference>
<feature type="chain" id="PRO_5010570877" description="LysM domain-containing protein" evidence="8">
    <location>
        <begin position="28"/>
        <end position="433"/>
    </location>
</feature>
<dbReference type="Gene3D" id="2.70.70.10">
    <property type="entry name" value="Glucose Permease (Domain IIA)"/>
    <property type="match status" value="1"/>
</dbReference>
<comment type="cofactor">
    <cofactor evidence="1">
        <name>Zn(2+)</name>
        <dbReference type="ChEBI" id="CHEBI:29105"/>
    </cofactor>
</comment>
<gene>
    <name evidence="12" type="ORF">BTA35_0203290</name>
</gene>
<reference evidence="12" key="1">
    <citation type="submission" date="2017-02" db="EMBL/GenBank/DDBJ databases">
        <title>Draft Genome Sequence of the Salt Water Bacterium Oceanospirillum linum ATCC 11336.</title>
        <authorList>
            <person name="Trachtenberg A.M."/>
            <person name="Carney J.G."/>
            <person name="Linnane J.D."/>
            <person name="Rheaume B.A."/>
            <person name="Pitts N.L."/>
            <person name="Mykles D.L."/>
            <person name="Maclea K.S."/>
        </authorList>
    </citation>
    <scope>NUCLEOTIDE SEQUENCE [LARGE SCALE GENOMIC DNA]</scope>
    <source>
        <strain evidence="12">ATCC 11336</strain>
    </source>
</reference>
<dbReference type="GO" id="GO:0042834">
    <property type="term" value="F:peptidoglycan binding"/>
    <property type="evidence" value="ECO:0007669"/>
    <property type="project" value="InterPro"/>
</dbReference>
<dbReference type="GO" id="GO:0046872">
    <property type="term" value="F:metal ion binding"/>
    <property type="evidence" value="ECO:0007669"/>
    <property type="project" value="UniProtKB-KW"/>
</dbReference>
<dbReference type="Proteomes" id="UP000190064">
    <property type="component" value="Unassembled WGS sequence"/>
</dbReference>
<dbReference type="Pfam" id="PF01551">
    <property type="entry name" value="Peptidase_M23"/>
    <property type="match status" value="1"/>
</dbReference>
<feature type="domain" description="M23ase beta-sheet core" evidence="9">
    <location>
        <begin position="291"/>
        <end position="385"/>
    </location>
</feature>
<dbReference type="EMBL" id="MTSD02000001">
    <property type="protein sequence ID" value="OOV88537.1"/>
    <property type="molecule type" value="Genomic_DNA"/>
</dbReference>
<evidence type="ECO:0000259" key="9">
    <source>
        <dbReference type="Pfam" id="PF01551"/>
    </source>
</evidence>
<keyword evidence="13" id="KW-1185">Reference proteome</keyword>
<dbReference type="GO" id="GO:0030313">
    <property type="term" value="C:cell envelope"/>
    <property type="evidence" value="ECO:0007669"/>
    <property type="project" value="UniProtKB-SubCell"/>
</dbReference>
<accession>A0A1T1HFN3</accession>
<dbReference type="GO" id="GO:0004222">
    <property type="term" value="F:metalloendopeptidase activity"/>
    <property type="evidence" value="ECO:0007669"/>
    <property type="project" value="TreeGrafter"/>
</dbReference>
<evidence type="ECO:0000256" key="6">
    <source>
        <dbReference type="ARBA" id="ARBA00022833"/>
    </source>
</evidence>
<sequence>MIFNRVPFFTSLHKVLLVIVCLMLALAAIAPSDPTAITLTPGLSVSTDKAVNEPLSPPENKPALQDETKAQWLVKPGDNLSYIFQQNGIPASVLHNVMQADTQYLDLETLQPGVRLGLDLTDDGTLAQLTLYRDPARKITYTRQIDGTYQHQEQQAKTYWVSEVYRGDIKGSFYLSARGVGLEQSQIALISQLLSYQLNFRRDLRAGDHFTAVIGREMTGQVETGQTRIESVSLQRRQRTHYVFQFKGHYYDEKGESITPAFLRWPTSKRYRISSAFNKNRLHPITKRRAPHHGVDLATPTGTPILSTGDGVVARIGNHPFAGKYIDIDHGGSYKTRYLHLSRIQVKRGSQVKRGQRIALSGNTGRSTGPHLHFELHIDGRPVNPVTAKIPTAAAIKPQDMAEFSALREQKMAVMEQAASMSELQTAENSRDF</sequence>
<evidence type="ECO:0000313" key="13">
    <source>
        <dbReference type="Proteomes" id="UP000190064"/>
    </source>
</evidence>
<keyword evidence="5" id="KW-0378">Hydrolase</keyword>
<feature type="domain" description="Csd3-like second N-terminal" evidence="11">
    <location>
        <begin position="159"/>
        <end position="278"/>
    </location>
</feature>
<evidence type="ECO:0000256" key="8">
    <source>
        <dbReference type="SAM" id="SignalP"/>
    </source>
</evidence>
<keyword evidence="4" id="KW-0479">Metal-binding</keyword>
<evidence type="ECO:0000259" key="10">
    <source>
        <dbReference type="Pfam" id="PF04225"/>
    </source>
</evidence>
<organism evidence="12 13">
    <name type="scientific">Oceanospirillum linum</name>
    <dbReference type="NCBI Taxonomy" id="966"/>
    <lineage>
        <taxon>Bacteria</taxon>
        <taxon>Pseudomonadati</taxon>
        <taxon>Pseudomonadota</taxon>
        <taxon>Gammaproteobacteria</taxon>
        <taxon>Oceanospirillales</taxon>
        <taxon>Oceanospirillaceae</taxon>
        <taxon>Oceanospirillum</taxon>
    </lineage>
</organism>
<dbReference type="InterPro" id="IPR016047">
    <property type="entry name" value="M23ase_b-sheet_dom"/>
</dbReference>
<comment type="caution">
    <text evidence="12">The sequence shown here is derived from an EMBL/GenBank/DDBJ whole genome shotgun (WGS) entry which is preliminary data.</text>
</comment>
<keyword evidence="8" id="KW-0732">Signal</keyword>
<comment type="subcellular location">
    <subcellularLocation>
        <location evidence="2">Cell envelope</location>
    </subcellularLocation>
</comment>
<evidence type="ECO:0000256" key="4">
    <source>
        <dbReference type="ARBA" id="ARBA00022723"/>
    </source>
</evidence>
<evidence type="ECO:0000256" key="3">
    <source>
        <dbReference type="ARBA" id="ARBA00022670"/>
    </source>
</evidence>
<evidence type="ECO:0000256" key="7">
    <source>
        <dbReference type="ARBA" id="ARBA00023049"/>
    </source>
</evidence>
<dbReference type="InterPro" id="IPR011055">
    <property type="entry name" value="Dup_hybrid_motif"/>
</dbReference>
<dbReference type="Pfam" id="PF04225">
    <property type="entry name" value="LysM_OapA"/>
    <property type="match status" value="1"/>
</dbReference>
<dbReference type="CDD" id="cd12797">
    <property type="entry name" value="M23_peptidase"/>
    <property type="match status" value="1"/>
</dbReference>
<dbReference type="InterPro" id="IPR045834">
    <property type="entry name" value="Csd3_N2"/>
</dbReference>
<dbReference type="PANTHER" id="PTHR21666:SF292">
    <property type="entry name" value="MUREIN DD-ENDOPEPTIDASE MEPM"/>
    <property type="match status" value="1"/>
</dbReference>
<proteinExistence type="predicted"/>
<protein>
    <recommendedName>
        <fullName evidence="14">LysM domain-containing protein</fullName>
    </recommendedName>
</protein>
<evidence type="ECO:0000259" key="11">
    <source>
        <dbReference type="Pfam" id="PF19425"/>
    </source>
</evidence>
<keyword evidence="3" id="KW-0645">Protease</keyword>
<keyword evidence="6" id="KW-0862">Zinc</keyword>
<evidence type="ECO:0008006" key="14">
    <source>
        <dbReference type="Google" id="ProtNLM"/>
    </source>
</evidence>